<name>A0A8S3Z4C0_9EUPU</name>
<feature type="compositionally biased region" description="Basic and acidic residues" evidence="1">
    <location>
        <begin position="295"/>
        <end position="307"/>
    </location>
</feature>
<proteinExistence type="predicted"/>
<feature type="compositionally biased region" description="Polar residues" evidence="1">
    <location>
        <begin position="325"/>
        <end position="335"/>
    </location>
</feature>
<feature type="region of interest" description="Disordered" evidence="1">
    <location>
        <begin position="122"/>
        <end position="336"/>
    </location>
</feature>
<dbReference type="InterPro" id="IPR019327">
    <property type="entry name" value="WKF"/>
</dbReference>
<comment type="caution">
    <text evidence="3">The sequence shown here is derived from an EMBL/GenBank/DDBJ whole genome shotgun (WGS) entry which is preliminary data.</text>
</comment>
<organism evidence="3 4">
    <name type="scientific">Candidula unifasciata</name>
    <dbReference type="NCBI Taxonomy" id="100452"/>
    <lineage>
        <taxon>Eukaryota</taxon>
        <taxon>Metazoa</taxon>
        <taxon>Spiralia</taxon>
        <taxon>Lophotrochozoa</taxon>
        <taxon>Mollusca</taxon>
        <taxon>Gastropoda</taxon>
        <taxon>Heterobranchia</taxon>
        <taxon>Euthyneura</taxon>
        <taxon>Panpulmonata</taxon>
        <taxon>Eupulmonata</taxon>
        <taxon>Stylommatophora</taxon>
        <taxon>Helicina</taxon>
        <taxon>Helicoidea</taxon>
        <taxon>Geomitridae</taxon>
        <taxon>Candidula</taxon>
    </lineage>
</organism>
<gene>
    <name evidence="3" type="ORF">CUNI_LOCUS8008</name>
</gene>
<sequence>MSKKDKKSHEEPADADNAVDISTSKRKSKKRKRNSELDASLDASDTCKENIVETGSKKRKKESNGTLPENEVTNFTSETVELQPARKNKKDKKNKTSTLGVVDMDILQQAEINFQVKMKVMNSNCDDDEPVKKKTKHSQKTRTVSFKEPDEETEVPSKKKKHTKLTDDLLQDVIRSESEQSTKKKKHKKSKDQDLEAVDKNESEEPRKKRKHKDIEAHIATSEQLNDENEKEQSTKKKKHKDKKAELVSAEELNESEQPAKKNKHKNKNTEELDETNGDESEQHAEKKKKKHKEKKTEEVPHEEQNESKQAAKKKKKQKEKKDASTPSKEGNNVTRNDKALQYLRLWQSSRSAWKFNKRMQIDLLHMMYDTSRMSNEDFQILLLYLDGLQGKGREKTMADAKKILDSGEKEVNAEREDRARQLFQMLA</sequence>
<feature type="compositionally biased region" description="Basic residues" evidence="1">
    <location>
        <begin position="24"/>
        <end position="33"/>
    </location>
</feature>
<keyword evidence="4" id="KW-1185">Reference proteome</keyword>
<evidence type="ECO:0000256" key="1">
    <source>
        <dbReference type="SAM" id="MobiDB-lite"/>
    </source>
</evidence>
<feature type="compositionally biased region" description="Polar residues" evidence="1">
    <location>
        <begin position="64"/>
        <end position="80"/>
    </location>
</feature>
<protein>
    <recommendedName>
        <fullName evidence="2">WKF domain-containing protein</fullName>
    </recommendedName>
</protein>
<dbReference type="PANTHER" id="PTHR22306">
    <property type="entry name" value="CHROMOSOME 7 OPEN READING FRAME 50"/>
    <property type="match status" value="1"/>
</dbReference>
<dbReference type="OrthoDB" id="10261563at2759"/>
<evidence type="ECO:0000259" key="2">
    <source>
        <dbReference type="Pfam" id="PF10180"/>
    </source>
</evidence>
<accession>A0A8S3Z4C0</accession>
<evidence type="ECO:0000313" key="4">
    <source>
        <dbReference type="Proteomes" id="UP000678393"/>
    </source>
</evidence>
<feature type="region of interest" description="Disordered" evidence="1">
    <location>
        <begin position="1"/>
        <end position="99"/>
    </location>
</feature>
<evidence type="ECO:0000313" key="3">
    <source>
        <dbReference type="EMBL" id="CAG5122450.1"/>
    </source>
</evidence>
<feature type="compositionally biased region" description="Basic and acidic residues" evidence="1">
    <location>
        <begin position="191"/>
        <end position="217"/>
    </location>
</feature>
<feature type="domain" description="WKF" evidence="2">
    <location>
        <begin position="342"/>
        <end position="404"/>
    </location>
</feature>
<feature type="compositionally biased region" description="Basic residues" evidence="1">
    <location>
        <begin position="86"/>
        <end position="95"/>
    </location>
</feature>
<dbReference type="Pfam" id="PF10180">
    <property type="entry name" value="WKF"/>
    <property type="match status" value="1"/>
</dbReference>
<dbReference type="AlphaFoldDB" id="A0A8S3Z4C0"/>
<reference evidence="3" key="1">
    <citation type="submission" date="2021-04" db="EMBL/GenBank/DDBJ databases">
        <authorList>
            <consortium name="Molecular Ecology Group"/>
        </authorList>
    </citation>
    <scope>NUCLEOTIDE SEQUENCE</scope>
</reference>
<dbReference type="EMBL" id="CAJHNH020001291">
    <property type="protein sequence ID" value="CAG5122450.1"/>
    <property type="molecule type" value="Genomic_DNA"/>
</dbReference>
<dbReference type="PANTHER" id="PTHR22306:SF2">
    <property type="entry name" value="CHROMOSOME 7 OPEN READING FRAME 50"/>
    <property type="match status" value="1"/>
</dbReference>
<dbReference type="Proteomes" id="UP000678393">
    <property type="component" value="Unassembled WGS sequence"/>
</dbReference>